<dbReference type="PANTHER" id="PTHR35176:SF6">
    <property type="entry name" value="HEME OXYGENASE HI_0854-RELATED"/>
    <property type="match status" value="1"/>
</dbReference>
<gene>
    <name evidence="3" type="ORF">GCM10010468_43800</name>
</gene>
<comment type="caution">
    <text evidence="3">The sequence shown here is derived from an EMBL/GenBank/DDBJ whole genome shotgun (WGS) entry which is preliminary data.</text>
</comment>
<sequence length="147" mass="16276">MTDPERDAFLRSQPICRVATVGPTGSPHASALWFVWDGTALWLNSLVRSRRWSDLDRDPRVSVIVDDGGTDFLALRGVELQGGAQIIGETPRTGEPVEQLVAPERLFADKYAGGGDFRYDGRHAWLRLVPEKTVSWDFGKLRPVAAS</sequence>
<dbReference type="SUPFAM" id="SSF50475">
    <property type="entry name" value="FMN-binding split barrel"/>
    <property type="match status" value="1"/>
</dbReference>
<dbReference type="PANTHER" id="PTHR35176">
    <property type="entry name" value="HEME OXYGENASE HI_0854-RELATED"/>
    <property type="match status" value="1"/>
</dbReference>
<dbReference type="InterPro" id="IPR012349">
    <property type="entry name" value="Split_barrel_FMN-bd"/>
</dbReference>
<protein>
    <submittedName>
        <fullName evidence="3">Pyridoxamine 5'-phosphate oxidase family protein</fullName>
    </submittedName>
</protein>
<dbReference type="EMBL" id="BAAAUV010000010">
    <property type="protein sequence ID" value="GAA3219632.1"/>
    <property type="molecule type" value="Genomic_DNA"/>
</dbReference>
<keyword evidence="4" id="KW-1185">Reference proteome</keyword>
<evidence type="ECO:0000313" key="4">
    <source>
        <dbReference type="Proteomes" id="UP001501237"/>
    </source>
</evidence>
<evidence type="ECO:0000313" key="3">
    <source>
        <dbReference type="EMBL" id="GAA3219632.1"/>
    </source>
</evidence>
<evidence type="ECO:0000256" key="1">
    <source>
        <dbReference type="ARBA" id="ARBA00023002"/>
    </source>
</evidence>
<dbReference type="InterPro" id="IPR052019">
    <property type="entry name" value="F420H2_bilvrd_red/Heme_oxyg"/>
</dbReference>
<name>A0ABP6QDI0_9ACTN</name>
<dbReference type="Gene3D" id="2.30.110.10">
    <property type="entry name" value="Electron Transport, Fmn-binding Protein, Chain A"/>
    <property type="match status" value="1"/>
</dbReference>
<dbReference type="Proteomes" id="UP001501237">
    <property type="component" value="Unassembled WGS sequence"/>
</dbReference>
<accession>A0ABP6QDI0</accession>
<dbReference type="InterPro" id="IPR011576">
    <property type="entry name" value="Pyridox_Oxase_N"/>
</dbReference>
<proteinExistence type="predicted"/>
<reference evidence="4" key="1">
    <citation type="journal article" date="2019" name="Int. J. Syst. Evol. Microbiol.">
        <title>The Global Catalogue of Microorganisms (GCM) 10K type strain sequencing project: providing services to taxonomists for standard genome sequencing and annotation.</title>
        <authorList>
            <consortium name="The Broad Institute Genomics Platform"/>
            <consortium name="The Broad Institute Genome Sequencing Center for Infectious Disease"/>
            <person name="Wu L."/>
            <person name="Ma J."/>
        </authorList>
    </citation>
    <scope>NUCLEOTIDE SEQUENCE [LARGE SCALE GENOMIC DNA]</scope>
    <source>
        <strain evidence="4">JCM 9377</strain>
    </source>
</reference>
<keyword evidence="1" id="KW-0560">Oxidoreductase</keyword>
<dbReference type="Pfam" id="PF01243">
    <property type="entry name" value="PNPOx_N"/>
    <property type="match status" value="1"/>
</dbReference>
<evidence type="ECO:0000259" key="2">
    <source>
        <dbReference type="Pfam" id="PF01243"/>
    </source>
</evidence>
<organism evidence="3 4">
    <name type="scientific">Actinocorallia longicatena</name>
    <dbReference type="NCBI Taxonomy" id="111803"/>
    <lineage>
        <taxon>Bacteria</taxon>
        <taxon>Bacillati</taxon>
        <taxon>Actinomycetota</taxon>
        <taxon>Actinomycetes</taxon>
        <taxon>Streptosporangiales</taxon>
        <taxon>Thermomonosporaceae</taxon>
        <taxon>Actinocorallia</taxon>
    </lineage>
</organism>
<feature type="domain" description="Pyridoxamine 5'-phosphate oxidase N-terminal" evidence="2">
    <location>
        <begin position="3"/>
        <end position="132"/>
    </location>
</feature>